<evidence type="ECO:0000313" key="3">
    <source>
        <dbReference type="Proteomes" id="UP000235965"/>
    </source>
</evidence>
<name>A0A2J7QHR3_9NEOP</name>
<evidence type="ECO:0000313" key="2">
    <source>
        <dbReference type="EMBL" id="PNF28135.1"/>
    </source>
</evidence>
<dbReference type="EMBL" id="NEVH01013964">
    <property type="protein sequence ID" value="PNF28135.1"/>
    <property type="molecule type" value="Genomic_DNA"/>
</dbReference>
<evidence type="ECO:0000256" key="1">
    <source>
        <dbReference type="SAM" id="MobiDB-lite"/>
    </source>
</evidence>
<feature type="region of interest" description="Disordered" evidence="1">
    <location>
        <begin position="1"/>
        <end position="53"/>
    </location>
</feature>
<gene>
    <name evidence="2" type="ORF">B7P43_G07580</name>
</gene>
<keyword evidence="3" id="KW-1185">Reference proteome</keyword>
<reference evidence="2 3" key="1">
    <citation type="submission" date="2017-12" db="EMBL/GenBank/DDBJ databases">
        <title>Hemimetabolous genomes reveal molecular basis of termite eusociality.</title>
        <authorList>
            <person name="Harrison M.C."/>
            <person name="Jongepier E."/>
            <person name="Robertson H.M."/>
            <person name="Arning N."/>
            <person name="Bitard-Feildel T."/>
            <person name="Chao H."/>
            <person name="Childers C.P."/>
            <person name="Dinh H."/>
            <person name="Doddapaneni H."/>
            <person name="Dugan S."/>
            <person name="Gowin J."/>
            <person name="Greiner C."/>
            <person name="Han Y."/>
            <person name="Hu H."/>
            <person name="Hughes D.S.T."/>
            <person name="Huylmans A.-K."/>
            <person name="Kemena C."/>
            <person name="Kremer L.P.M."/>
            <person name="Lee S.L."/>
            <person name="Lopez-Ezquerra A."/>
            <person name="Mallet L."/>
            <person name="Monroy-Kuhn J.M."/>
            <person name="Moser A."/>
            <person name="Murali S.C."/>
            <person name="Muzny D.M."/>
            <person name="Otani S."/>
            <person name="Piulachs M.-D."/>
            <person name="Poelchau M."/>
            <person name="Qu J."/>
            <person name="Schaub F."/>
            <person name="Wada-Katsumata A."/>
            <person name="Worley K.C."/>
            <person name="Xie Q."/>
            <person name="Ylla G."/>
            <person name="Poulsen M."/>
            <person name="Gibbs R.A."/>
            <person name="Schal C."/>
            <person name="Richards S."/>
            <person name="Belles X."/>
            <person name="Korb J."/>
            <person name="Bornberg-Bauer E."/>
        </authorList>
    </citation>
    <scope>NUCLEOTIDE SEQUENCE [LARGE SCALE GENOMIC DNA]</scope>
    <source>
        <tissue evidence="2">Whole body</tissue>
    </source>
</reference>
<protein>
    <submittedName>
        <fullName evidence="2">Uncharacterized protein</fullName>
    </submittedName>
</protein>
<sequence>MAATDWPIVPALGEYDDGEFGGIKIGRGNRSARRKPSPEPLCPSQIPPDQTQD</sequence>
<dbReference type="InParanoid" id="A0A2J7QHR3"/>
<accession>A0A2J7QHR3</accession>
<dbReference type="AlphaFoldDB" id="A0A2J7QHR3"/>
<dbReference type="Proteomes" id="UP000235965">
    <property type="component" value="Unassembled WGS sequence"/>
</dbReference>
<organism evidence="2 3">
    <name type="scientific">Cryptotermes secundus</name>
    <dbReference type="NCBI Taxonomy" id="105785"/>
    <lineage>
        <taxon>Eukaryota</taxon>
        <taxon>Metazoa</taxon>
        <taxon>Ecdysozoa</taxon>
        <taxon>Arthropoda</taxon>
        <taxon>Hexapoda</taxon>
        <taxon>Insecta</taxon>
        <taxon>Pterygota</taxon>
        <taxon>Neoptera</taxon>
        <taxon>Polyneoptera</taxon>
        <taxon>Dictyoptera</taxon>
        <taxon>Blattodea</taxon>
        <taxon>Blattoidea</taxon>
        <taxon>Termitoidae</taxon>
        <taxon>Kalotermitidae</taxon>
        <taxon>Cryptotermitinae</taxon>
        <taxon>Cryptotermes</taxon>
    </lineage>
</organism>
<comment type="caution">
    <text evidence="2">The sequence shown here is derived from an EMBL/GenBank/DDBJ whole genome shotgun (WGS) entry which is preliminary data.</text>
</comment>
<proteinExistence type="predicted"/>